<evidence type="ECO:0000256" key="8">
    <source>
        <dbReference type="ARBA" id="ARBA00022967"/>
    </source>
</evidence>
<evidence type="ECO:0000256" key="3">
    <source>
        <dbReference type="ARBA" id="ARBA00012944"/>
    </source>
</evidence>
<keyword evidence="9 16" id="KW-0249">Electron transport</keyword>
<reference evidence="18" key="2">
    <citation type="journal article" date="2020" name="Zool. J. Linn. Soc.">
        <title>Near-complete phylogeny of extant Crocodylia (Reptilia) using mitogenome-based data.</title>
        <authorList>
            <person name="Pan T."/>
            <person name="Miao J.-S."/>
            <person name="Zhang H.-B."/>
            <person name="Yan P."/>
            <person name="Lee P.-S."/>
            <person name="Jiang X.-Y."/>
            <person name="Ouyang J.-H."/>
            <person name="Deng Y.-P."/>
            <person name="Zhang B.-W."/>
            <person name="Wu X.-B."/>
        </authorList>
    </citation>
    <scope>NUCLEOTIDE SEQUENCE</scope>
    <source>
        <strain evidence="18">L070</strain>
    </source>
</reference>
<evidence type="ECO:0000256" key="17">
    <source>
        <dbReference type="SAM" id="SignalP"/>
    </source>
</evidence>
<reference evidence="19" key="1">
    <citation type="submission" date="2019-12" db="EMBL/GenBank/DDBJ databases">
        <authorList>
            <person name="Meredith R.W."/>
            <person name="Gatesy J."/>
            <person name="Shirley M."/>
            <person name="Eaton M."/>
            <person name="Amato G."/>
            <person name="Hekkala E."/>
        </authorList>
    </citation>
    <scope>NUCLEOTIDE SEQUENCE</scope>
</reference>
<evidence type="ECO:0000256" key="16">
    <source>
        <dbReference type="RuleBase" id="RU004430"/>
    </source>
</evidence>
<comment type="catalytic activity">
    <reaction evidence="15 16">
        <text>a ubiquinone + NADH + 5 H(+)(in) = a ubiquinol + NAD(+) + 4 H(+)(out)</text>
        <dbReference type="Rhea" id="RHEA:29091"/>
        <dbReference type="Rhea" id="RHEA-COMP:9565"/>
        <dbReference type="Rhea" id="RHEA-COMP:9566"/>
        <dbReference type="ChEBI" id="CHEBI:15378"/>
        <dbReference type="ChEBI" id="CHEBI:16389"/>
        <dbReference type="ChEBI" id="CHEBI:17976"/>
        <dbReference type="ChEBI" id="CHEBI:57540"/>
        <dbReference type="ChEBI" id="CHEBI:57945"/>
        <dbReference type="EC" id="7.1.1.2"/>
    </reaction>
</comment>
<dbReference type="InterPro" id="IPR050269">
    <property type="entry name" value="ComplexI_Subunit6"/>
</dbReference>
<proteinExistence type="inferred from homology"/>
<sequence>MEFTLFLGCLVLMCAVMVGANSGVHFAVLSLVFMAMLGSGLVVIEGGSFMPLVVLLVYLGGLLVVFAFCVGFTDDPFGGVGVSKEFVFFCLVGLVVVVGCVCGYLRDWWVAGVSGLVGVEVVGSGAANELLGVGLMYSSGWGFVLVCSWALLVALFVITGIVRGHCLGSLRSF</sequence>
<evidence type="ECO:0000256" key="4">
    <source>
        <dbReference type="ARBA" id="ARBA00021095"/>
    </source>
</evidence>
<evidence type="ECO:0000256" key="13">
    <source>
        <dbReference type="ARBA" id="ARBA00023128"/>
    </source>
</evidence>
<dbReference type="EMBL" id="MN885913">
    <property type="protein sequence ID" value="QYA18223.1"/>
    <property type="molecule type" value="Genomic_DNA"/>
</dbReference>
<dbReference type="GO" id="GO:0031966">
    <property type="term" value="C:mitochondrial membrane"/>
    <property type="evidence" value="ECO:0007669"/>
    <property type="project" value="UniProtKB-SubCell"/>
</dbReference>
<keyword evidence="8 16" id="KW-1278">Translocase</keyword>
<feature type="transmembrane region" description="Helical" evidence="16">
    <location>
        <begin position="140"/>
        <end position="162"/>
    </location>
</feature>
<organism evidence="18">
    <name type="scientific">Caiman yacare</name>
    <name type="common">yacare caiman</name>
    <dbReference type="NCBI Taxonomy" id="141269"/>
    <lineage>
        <taxon>Eukaryota</taxon>
        <taxon>Metazoa</taxon>
        <taxon>Chordata</taxon>
        <taxon>Craniata</taxon>
        <taxon>Vertebrata</taxon>
        <taxon>Euteleostomi</taxon>
        <taxon>Archelosauria</taxon>
        <taxon>Archosauria</taxon>
        <taxon>Crocodylia</taxon>
        <taxon>Alligatoridae</taxon>
        <taxon>Caimaninae</taxon>
        <taxon>Caiman</taxon>
    </lineage>
</organism>
<keyword evidence="13 16" id="KW-0496">Mitochondrion</keyword>
<evidence type="ECO:0000256" key="11">
    <source>
        <dbReference type="ARBA" id="ARBA00023027"/>
    </source>
</evidence>
<gene>
    <name evidence="18" type="primary">ND6</name>
</gene>
<evidence type="ECO:0000256" key="1">
    <source>
        <dbReference type="ARBA" id="ARBA00004225"/>
    </source>
</evidence>
<dbReference type="GO" id="GO:0008137">
    <property type="term" value="F:NADH dehydrogenase (ubiquinone) activity"/>
    <property type="evidence" value="ECO:0007669"/>
    <property type="project" value="UniProtKB-UniRule"/>
</dbReference>
<feature type="transmembrane region" description="Helical" evidence="16">
    <location>
        <begin position="86"/>
        <end position="106"/>
    </location>
</feature>
<keyword evidence="12 16" id="KW-0830">Ubiquinone</keyword>
<dbReference type="PANTHER" id="PTHR11435">
    <property type="entry name" value="NADH UBIQUINONE OXIDOREDUCTASE SUBUNIT ND6"/>
    <property type="match status" value="1"/>
</dbReference>
<dbReference type="EC" id="7.1.1.2" evidence="3 16"/>
<dbReference type="Gene3D" id="1.20.120.1200">
    <property type="entry name" value="NADH-ubiquinone/plastoquinone oxidoreductase chain 6, subunit NuoJ"/>
    <property type="match status" value="1"/>
</dbReference>
<evidence type="ECO:0000256" key="12">
    <source>
        <dbReference type="ARBA" id="ARBA00023075"/>
    </source>
</evidence>
<evidence type="ECO:0000256" key="7">
    <source>
        <dbReference type="ARBA" id="ARBA00022692"/>
    </source>
</evidence>
<keyword evidence="6 16" id="KW-0679">Respiratory chain</keyword>
<evidence type="ECO:0000256" key="10">
    <source>
        <dbReference type="ARBA" id="ARBA00022989"/>
    </source>
</evidence>
<keyword evidence="7 16" id="KW-0812">Transmembrane</keyword>
<keyword evidence="14 16" id="KW-0472">Membrane</keyword>
<evidence type="ECO:0000256" key="9">
    <source>
        <dbReference type="ARBA" id="ARBA00022982"/>
    </source>
</evidence>
<evidence type="ECO:0000256" key="15">
    <source>
        <dbReference type="ARBA" id="ARBA00049551"/>
    </source>
</evidence>
<evidence type="ECO:0000256" key="2">
    <source>
        <dbReference type="ARBA" id="ARBA00005698"/>
    </source>
</evidence>
<comment type="subcellular location">
    <subcellularLocation>
        <location evidence="1 16">Mitochondrion membrane</location>
        <topology evidence="1 16">Multi-pass membrane protein</topology>
    </subcellularLocation>
</comment>
<comment type="function">
    <text evidence="16">Core subunit of the mitochondrial membrane respiratory chain NADH dehydrogenase (Complex I) which catalyzes electron transfer from NADH through the respiratory chain, using ubiquinone as an electron acceptor. Essential for the catalytic activity and assembly of complex I.</text>
</comment>
<dbReference type="PANTHER" id="PTHR11435:SF1">
    <property type="entry name" value="NADH-UBIQUINONE OXIDOREDUCTASE CHAIN 6"/>
    <property type="match status" value="1"/>
</dbReference>
<feature type="transmembrane region" description="Helical" evidence="16">
    <location>
        <begin position="50"/>
        <end position="74"/>
    </location>
</feature>
<feature type="signal peptide" evidence="17">
    <location>
        <begin position="1"/>
        <end position="20"/>
    </location>
</feature>
<dbReference type="Pfam" id="PF00499">
    <property type="entry name" value="Oxidored_q3"/>
    <property type="match status" value="1"/>
</dbReference>
<evidence type="ECO:0000313" key="19">
    <source>
        <dbReference type="EMBL" id="QYA18223.1"/>
    </source>
</evidence>
<dbReference type="EMBL" id="MT554042">
    <property type="protein sequence ID" value="QOI74312.1"/>
    <property type="molecule type" value="Genomic_DNA"/>
</dbReference>
<dbReference type="InterPro" id="IPR001457">
    <property type="entry name" value="NADH_UbQ/plastoQ_OxRdtase_su6"/>
</dbReference>
<keyword evidence="5 16" id="KW-0813">Transport</keyword>
<accession>A0A7L8ZV84</accession>
<protein>
    <recommendedName>
        <fullName evidence="4 16">NADH-ubiquinone oxidoreductase chain 6</fullName>
        <ecNumber evidence="3 16">7.1.1.2</ecNumber>
    </recommendedName>
</protein>
<evidence type="ECO:0000256" key="14">
    <source>
        <dbReference type="ARBA" id="ARBA00023136"/>
    </source>
</evidence>
<keyword evidence="10 16" id="KW-1133">Transmembrane helix</keyword>
<dbReference type="InterPro" id="IPR042106">
    <property type="entry name" value="Nuo/plastoQ_OxRdtase_6_NuoJ"/>
</dbReference>
<keyword evidence="17" id="KW-0732">Signal</keyword>
<evidence type="ECO:0000256" key="5">
    <source>
        <dbReference type="ARBA" id="ARBA00022448"/>
    </source>
</evidence>
<feature type="chain" id="PRO_5033596136" description="NADH-ubiquinone oxidoreductase chain 6" evidence="17">
    <location>
        <begin position="21"/>
        <end position="173"/>
    </location>
</feature>
<evidence type="ECO:0000313" key="18">
    <source>
        <dbReference type="EMBL" id="QOI74312.1"/>
    </source>
</evidence>
<comment type="similarity">
    <text evidence="2 16">Belongs to the complex I subunit 6 family.</text>
</comment>
<name>A0A7L8ZV84_9SAUR</name>
<geneLocation type="mitochondrion" evidence="18"/>
<keyword evidence="11 16" id="KW-0520">NAD</keyword>
<evidence type="ECO:0000256" key="6">
    <source>
        <dbReference type="ARBA" id="ARBA00022660"/>
    </source>
</evidence>
<dbReference type="AlphaFoldDB" id="A0A7L8ZV84"/>